<gene>
    <name evidence="1" type="ORF">DFH94DRAFT_787361</name>
</gene>
<evidence type="ECO:0008006" key="3">
    <source>
        <dbReference type="Google" id="ProtNLM"/>
    </source>
</evidence>
<keyword evidence="2" id="KW-1185">Reference proteome</keyword>
<reference evidence="1" key="2">
    <citation type="journal article" date="2020" name="Nat. Commun.">
        <title>Large-scale genome sequencing of mycorrhizal fungi provides insights into the early evolution of symbiotic traits.</title>
        <authorList>
            <person name="Miyauchi S."/>
            <person name="Kiss E."/>
            <person name="Kuo A."/>
            <person name="Drula E."/>
            <person name="Kohler A."/>
            <person name="Sanchez-Garcia M."/>
            <person name="Morin E."/>
            <person name="Andreopoulos B."/>
            <person name="Barry K.W."/>
            <person name="Bonito G."/>
            <person name="Buee M."/>
            <person name="Carver A."/>
            <person name="Chen C."/>
            <person name="Cichocki N."/>
            <person name="Clum A."/>
            <person name="Culley D."/>
            <person name="Crous P.W."/>
            <person name="Fauchery L."/>
            <person name="Girlanda M."/>
            <person name="Hayes R.D."/>
            <person name="Keri Z."/>
            <person name="LaButti K."/>
            <person name="Lipzen A."/>
            <person name="Lombard V."/>
            <person name="Magnuson J."/>
            <person name="Maillard F."/>
            <person name="Murat C."/>
            <person name="Nolan M."/>
            <person name="Ohm R.A."/>
            <person name="Pangilinan J."/>
            <person name="Pereira M.F."/>
            <person name="Perotto S."/>
            <person name="Peter M."/>
            <person name="Pfister S."/>
            <person name="Riley R."/>
            <person name="Sitrit Y."/>
            <person name="Stielow J.B."/>
            <person name="Szollosi G."/>
            <person name="Zifcakova L."/>
            <person name="Stursova M."/>
            <person name="Spatafora J.W."/>
            <person name="Tedersoo L."/>
            <person name="Vaario L.M."/>
            <person name="Yamada A."/>
            <person name="Yan M."/>
            <person name="Wang P."/>
            <person name="Xu J."/>
            <person name="Bruns T."/>
            <person name="Baldrian P."/>
            <person name="Vilgalys R."/>
            <person name="Dunand C."/>
            <person name="Henrissat B."/>
            <person name="Grigoriev I.V."/>
            <person name="Hibbett D."/>
            <person name="Nagy L.G."/>
            <person name="Martin F.M."/>
        </authorList>
    </citation>
    <scope>NUCLEOTIDE SEQUENCE</scope>
    <source>
        <strain evidence="1">Prilba</strain>
    </source>
</reference>
<dbReference type="InterPro" id="IPR011009">
    <property type="entry name" value="Kinase-like_dom_sf"/>
</dbReference>
<dbReference type="EMBL" id="WHVB01000080">
    <property type="protein sequence ID" value="KAF8463028.1"/>
    <property type="molecule type" value="Genomic_DNA"/>
</dbReference>
<dbReference type="Proteomes" id="UP000759537">
    <property type="component" value="Unassembled WGS sequence"/>
</dbReference>
<dbReference type="AlphaFoldDB" id="A0A9P5MPA0"/>
<protein>
    <recommendedName>
        <fullName evidence="3">Protein kinase domain-containing protein</fullName>
    </recommendedName>
</protein>
<dbReference type="SUPFAM" id="SSF56112">
    <property type="entry name" value="Protein kinase-like (PK-like)"/>
    <property type="match status" value="1"/>
</dbReference>
<evidence type="ECO:0000313" key="2">
    <source>
        <dbReference type="Proteomes" id="UP000759537"/>
    </source>
</evidence>
<accession>A0A9P5MPA0</accession>
<evidence type="ECO:0000313" key="1">
    <source>
        <dbReference type="EMBL" id="KAF8463028.1"/>
    </source>
</evidence>
<name>A0A9P5MPA0_9AGAM</name>
<sequence length="227" mass="25265">MDATNAPTLEETYYTGLPILLYLSSPPALSDRDHGVHPMTEIADRVVLPKVLPSTPPDVSITLEQRLYSSMTRVPHVWTAHVQHTSSLPSGPPSAYPPLLVAKIFDPTFVDSEISDCTDPLALRDKSVLCEVEAYRIIEPLQGTVVPRFYGHFIAPLPSQQNRTVNVILMEYVQGTDLRILVPHEIAQTVCSVHKEAIIVRALTVFFDVYALGVVQRDMQPRNIISK</sequence>
<proteinExistence type="predicted"/>
<reference evidence="1" key="1">
    <citation type="submission" date="2019-10" db="EMBL/GenBank/DDBJ databases">
        <authorList>
            <consortium name="DOE Joint Genome Institute"/>
            <person name="Kuo A."/>
            <person name="Miyauchi S."/>
            <person name="Kiss E."/>
            <person name="Drula E."/>
            <person name="Kohler A."/>
            <person name="Sanchez-Garcia M."/>
            <person name="Andreopoulos B."/>
            <person name="Barry K.W."/>
            <person name="Bonito G."/>
            <person name="Buee M."/>
            <person name="Carver A."/>
            <person name="Chen C."/>
            <person name="Cichocki N."/>
            <person name="Clum A."/>
            <person name="Culley D."/>
            <person name="Crous P.W."/>
            <person name="Fauchery L."/>
            <person name="Girlanda M."/>
            <person name="Hayes R."/>
            <person name="Keri Z."/>
            <person name="LaButti K."/>
            <person name="Lipzen A."/>
            <person name="Lombard V."/>
            <person name="Magnuson J."/>
            <person name="Maillard F."/>
            <person name="Morin E."/>
            <person name="Murat C."/>
            <person name="Nolan M."/>
            <person name="Ohm R."/>
            <person name="Pangilinan J."/>
            <person name="Pereira M."/>
            <person name="Perotto S."/>
            <person name="Peter M."/>
            <person name="Riley R."/>
            <person name="Sitrit Y."/>
            <person name="Stielow B."/>
            <person name="Szollosi G."/>
            <person name="Zifcakova L."/>
            <person name="Stursova M."/>
            <person name="Spatafora J.W."/>
            <person name="Tedersoo L."/>
            <person name="Vaario L.-M."/>
            <person name="Yamada A."/>
            <person name="Yan M."/>
            <person name="Wang P."/>
            <person name="Xu J."/>
            <person name="Bruns T."/>
            <person name="Baldrian P."/>
            <person name="Vilgalys R."/>
            <person name="Henrissat B."/>
            <person name="Grigoriev I.V."/>
            <person name="Hibbett D."/>
            <person name="Nagy L.G."/>
            <person name="Martin F.M."/>
        </authorList>
    </citation>
    <scope>NUCLEOTIDE SEQUENCE</scope>
    <source>
        <strain evidence="1">Prilba</strain>
    </source>
</reference>
<organism evidence="1 2">
    <name type="scientific">Russula ochroleuca</name>
    <dbReference type="NCBI Taxonomy" id="152965"/>
    <lineage>
        <taxon>Eukaryota</taxon>
        <taxon>Fungi</taxon>
        <taxon>Dikarya</taxon>
        <taxon>Basidiomycota</taxon>
        <taxon>Agaricomycotina</taxon>
        <taxon>Agaricomycetes</taxon>
        <taxon>Russulales</taxon>
        <taxon>Russulaceae</taxon>
        <taxon>Russula</taxon>
    </lineage>
</organism>
<dbReference type="OrthoDB" id="3025100at2759"/>
<comment type="caution">
    <text evidence="1">The sequence shown here is derived from an EMBL/GenBank/DDBJ whole genome shotgun (WGS) entry which is preliminary data.</text>
</comment>